<gene>
    <name evidence="1" type="ORF">BLS_001957</name>
</gene>
<organism evidence="1 2">
    <name type="scientific">Venturia inaequalis</name>
    <name type="common">Apple scab fungus</name>
    <dbReference type="NCBI Taxonomy" id="5025"/>
    <lineage>
        <taxon>Eukaryota</taxon>
        <taxon>Fungi</taxon>
        <taxon>Dikarya</taxon>
        <taxon>Ascomycota</taxon>
        <taxon>Pezizomycotina</taxon>
        <taxon>Dothideomycetes</taxon>
        <taxon>Pleosporomycetidae</taxon>
        <taxon>Venturiales</taxon>
        <taxon>Venturiaceae</taxon>
        <taxon>Venturia</taxon>
    </lineage>
</organism>
<dbReference type="InterPro" id="IPR032675">
    <property type="entry name" value="LRR_dom_sf"/>
</dbReference>
<evidence type="ECO:0000313" key="1">
    <source>
        <dbReference type="EMBL" id="KAE9984582.1"/>
    </source>
</evidence>
<dbReference type="AlphaFoldDB" id="A0A8H3Z8R1"/>
<sequence length="565" mass="64864">MADMDSISRKIKIPFLPNELGDIIMDDSCLTIDDHLKLCCIKPFHDSANRKIYERVTIAAPTEGPINVRYLCKFLRTVIENPTLANYVRSLEVRFPNTPLEKHQPGEEPHRDNTTLFSMRRHVGKDIALIKTAMRRVGFLFNFESEPNEYVISNALVAIVLSQTPNLRSLMLDYEDDDWRNLYSSSLAPPPWERLFKNLNRLEHFEMRNLRGPHGVHYTNILQTILMRPSLRTFKTQASLPCLDLSHGENHITKMDLEVTALEISKRDPNLIRLLQKSQALEELQISIPKNCVLPTRTRQDLASPLLSPIASTLRKLTLGYVCYLSSVRINKAWPGILDMTSCVALTDVKMSWHYFKTPANTDVVKYFPPSLTKLRIYDIPFEAHQGRNFQRTTEHPPISVFTHFYFPHIIESSANTQNVFLGHIRDLGGAHRSQRLPKLEELVLEMSVLDQLVEIQADQEAKDLLQLGLLDLLKYKFYPKCAAYVHELGDARFIMLNNKLDVNACTKARLEDAMRRNKTSESAVIIVLEALLLIQSLLIELEIDTAEVPENETRLLIEARIVQY</sequence>
<evidence type="ECO:0000313" key="2">
    <source>
        <dbReference type="Proteomes" id="UP000433883"/>
    </source>
</evidence>
<protein>
    <submittedName>
        <fullName evidence="1">Uncharacterized protein</fullName>
    </submittedName>
</protein>
<reference evidence="1 2" key="1">
    <citation type="submission" date="2019-11" db="EMBL/GenBank/DDBJ databases">
        <title>Venturia inaequalis Genome Resource.</title>
        <authorList>
            <person name="Lichtner F.J."/>
        </authorList>
    </citation>
    <scope>NUCLEOTIDE SEQUENCE [LARGE SCALE GENOMIC DNA]</scope>
    <source>
        <strain evidence="1">Bline_iso_100314</strain>
    </source>
</reference>
<dbReference type="Proteomes" id="UP000433883">
    <property type="component" value="Unassembled WGS sequence"/>
</dbReference>
<dbReference type="Gene3D" id="3.80.10.10">
    <property type="entry name" value="Ribonuclease Inhibitor"/>
    <property type="match status" value="1"/>
</dbReference>
<proteinExistence type="predicted"/>
<name>A0A8H3Z8R1_VENIN</name>
<comment type="caution">
    <text evidence="1">The sequence shown here is derived from an EMBL/GenBank/DDBJ whole genome shotgun (WGS) entry which is preliminary data.</text>
</comment>
<dbReference type="EMBL" id="WNWQ01000015">
    <property type="protein sequence ID" value="KAE9984582.1"/>
    <property type="molecule type" value="Genomic_DNA"/>
</dbReference>
<accession>A0A8H3Z8R1</accession>